<protein>
    <submittedName>
        <fullName evidence="1">Uncharacterized protein</fullName>
    </submittedName>
</protein>
<accession>V8G9R6</accession>
<evidence type="ECO:0000313" key="1">
    <source>
        <dbReference type="EMBL" id="ETD72683.1"/>
    </source>
</evidence>
<reference evidence="1 2" key="1">
    <citation type="submission" date="2013-11" db="EMBL/GenBank/DDBJ databases">
        <title>Genomic analysis of Pelistega sp. HM-7.</title>
        <authorList>
            <person name="Kumbhare S.V."/>
            <person name="Shetty S.A."/>
            <person name="Sharma O."/>
            <person name="Dhotre D.P."/>
        </authorList>
    </citation>
    <scope>NUCLEOTIDE SEQUENCE [LARGE SCALE GENOMIC DNA]</scope>
    <source>
        <strain evidence="1 2">HM-7</strain>
    </source>
</reference>
<gene>
    <name evidence="1" type="ORF">V757_02790</name>
</gene>
<sequence length="78" mass="9502">MNWLMLICTLLFGGFFVKRYGIFLLMASKDDKDRFISELRQLKSESNKIEFILKMNEWQKWKEQGHFNVELTEDLFVY</sequence>
<organism evidence="1 2">
    <name type="scientific">Pelistega indica</name>
    <dbReference type="NCBI Taxonomy" id="1414851"/>
    <lineage>
        <taxon>Bacteria</taxon>
        <taxon>Pseudomonadati</taxon>
        <taxon>Pseudomonadota</taxon>
        <taxon>Betaproteobacteria</taxon>
        <taxon>Burkholderiales</taxon>
        <taxon>Alcaligenaceae</taxon>
        <taxon>Pelistega</taxon>
    </lineage>
</organism>
<dbReference type="Proteomes" id="UP000018766">
    <property type="component" value="Unassembled WGS sequence"/>
</dbReference>
<comment type="caution">
    <text evidence="1">The sequence shown here is derived from an EMBL/GenBank/DDBJ whole genome shotgun (WGS) entry which is preliminary data.</text>
</comment>
<name>V8G9R6_9BURK</name>
<dbReference type="EMBL" id="AYSV01000036">
    <property type="protein sequence ID" value="ETD72683.1"/>
    <property type="molecule type" value="Genomic_DNA"/>
</dbReference>
<keyword evidence="2" id="KW-1185">Reference proteome</keyword>
<dbReference type="AlphaFoldDB" id="V8G9R6"/>
<evidence type="ECO:0000313" key="2">
    <source>
        <dbReference type="Proteomes" id="UP000018766"/>
    </source>
</evidence>
<proteinExistence type="predicted"/>